<dbReference type="PROSITE" id="PS00082">
    <property type="entry name" value="EXTRADIOL_DIOXYGENAS"/>
    <property type="match status" value="1"/>
</dbReference>
<dbReference type="InterPro" id="IPR000486">
    <property type="entry name" value="Xdiol_ring_cleave_dOase_1/2"/>
</dbReference>
<dbReference type="GO" id="GO:0003824">
    <property type="term" value="F:catalytic activity"/>
    <property type="evidence" value="ECO:0007669"/>
    <property type="project" value="InterPro"/>
</dbReference>
<dbReference type="EMBL" id="CP042430">
    <property type="protein sequence ID" value="QEC48711.1"/>
    <property type="molecule type" value="Genomic_DNA"/>
</dbReference>
<organism evidence="3 4">
    <name type="scientific">Baekduia soli</name>
    <dbReference type="NCBI Taxonomy" id="496014"/>
    <lineage>
        <taxon>Bacteria</taxon>
        <taxon>Bacillati</taxon>
        <taxon>Actinomycetota</taxon>
        <taxon>Thermoleophilia</taxon>
        <taxon>Solirubrobacterales</taxon>
        <taxon>Baekduiaceae</taxon>
        <taxon>Baekduia</taxon>
    </lineage>
</organism>
<keyword evidence="4" id="KW-1185">Reference proteome</keyword>
<dbReference type="SUPFAM" id="SSF54593">
    <property type="entry name" value="Glyoxalase/Bleomycin resistance protein/Dihydroxybiphenyl dioxygenase"/>
    <property type="match status" value="1"/>
</dbReference>
<dbReference type="Proteomes" id="UP000321805">
    <property type="component" value="Chromosome"/>
</dbReference>
<evidence type="ECO:0000313" key="4">
    <source>
        <dbReference type="Proteomes" id="UP000321805"/>
    </source>
</evidence>
<accession>A0A5B8U702</accession>
<evidence type="ECO:0000313" key="3">
    <source>
        <dbReference type="EMBL" id="QEC48711.1"/>
    </source>
</evidence>
<dbReference type="CDD" id="cd06587">
    <property type="entry name" value="VOC"/>
    <property type="match status" value="1"/>
</dbReference>
<dbReference type="InterPro" id="IPR037523">
    <property type="entry name" value="VOC_core"/>
</dbReference>
<keyword evidence="1" id="KW-0479">Metal-binding</keyword>
<reference evidence="3 4" key="1">
    <citation type="journal article" date="2018" name="J. Microbiol.">
        <title>Baekduia soli gen. nov., sp. nov., a novel bacterium isolated from the soil of Baekdu Mountain and proposal of a novel family name, Baekduiaceae fam. nov.</title>
        <authorList>
            <person name="An D.S."/>
            <person name="Siddiqi M.Z."/>
            <person name="Kim K.H."/>
            <person name="Yu H.S."/>
            <person name="Im W.T."/>
        </authorList>
    </citation>
    <scope>NUCLEOTIDE SEQUENCE [LARGE SCALE GENOMIC DNA]</scope>
    <source>
        <strain evidence="3 4">BR7-21</strain>
    </source>
</reference>
<dbReference type="RefSeq" id="WP_146920552.1">
    <property type="nucleotide sequence ID" value="NZ_CP042430.1"/>
</dbReference>
<name>A0A5B8U702_9ACTN</name>
<dbReference type="PROSITE" id="PS51819">
    <property type="entry name" value="VOC"/>
    <property type="match status" value="1"/>
</dbReference>
<dbReference type="OrthoDB" id="5242400at2"/>
<gene>
    <name evidence="3" type="ORF">FSW04_14785</name>
</gene>
<sequence length="139" mass="15227">MTMLTRGLSELTLQTRDPDGLARFYEAVLGLPVLSREDDRVWLACGEQTRLGLWSPGEKEFGDEGGRHVHYAFSVAPGALDEIAGRLRALGREPRGPVEHDGGDRSLYFEDPEGNLVEAWDIFEQGEGAREGVAALSEG</sequence>
<evidence type="ECO:0000259" key="2">
    <source>
        <dbReference type="PROSITE" id="PS51819"/>
    </source>
</evidence>
<dbReference type="InterPro" id="IPR029068">
    <property type="entry name" value="Glyas_Bleomycin-R_OHBP_Dase"/>
</dbReference>
<dbReference type="Pfam" id="PF18029">
    <property type="entry name" value="Glyoxalase_6"/>
    <property type="match status" value="1"/>
</dbReference>
<dbReference type="KEGG" id="bsol:FSW04_14785"/>
<feature type="domain" description="VOC" evidence="2">
    <location>
        <begin position="7"/>
        <end position="122"/>
    </location>
</feature>
<dbReference type="GO" id="GO:0008198">
    <property type="term" value="F:ferrous iron binding"/>
    <property type="evidence" value="ECO:0007669"/>
    <property type="project" value="InterPro"/>
</dbReference>
<protein>
    <submittedName>
        <fullName evidence="3">VOC family protein</fullName>
    </submittedName>
</protein>
<dbReference type="Gene3D" id="3.10.180.10">
    <property type="entry name" value="2,3-Dihydroxybiphenyl 1,2-Dioxygenase, domain 1"/>
    <property type="match status" value="1"/>
</dbReference>
<evidence type="ECO:0000256" key="1">
    <source>
        <dbReference type="ARBA" id="ARBA00022723"/>
    </source>
</evidence>
<dbReference type="AlphaFoldDB" id="A0A5B8U702"/>
<proteinExistence type="predicted"/>
<dbReference type="InterPro" id="IPR041581">
    <property type="entry name" value="Glyoxalase_6"/>
</dbReference>